<accession>A0A061H6P8</accession>
<evidence type="ECO:0000256" key="5">
    <source>
        <dbReference type="SAM" id="MobiDB-lite"/>
    </source>
</evidence>
<dbReference type="OrthoDB" id="1933379at2759"/>
<protein>
    <recommendedName>
        <fullName evidence="3">Succinyl-CoA:3-ketoacid-coenzyme A transferase</fullName>
        <ecNumber evidence="3">2.8.3.5</ecNumber>
    </recommendedName>
</protein>
<evidence type="ECO:0000256" key="1">
    <source>
        <dbReference type="ARBA" id="ARBA00007154"/>
    </source>
</evidence>
<dbReference type="PROSITE" id="PS01274">
    <property type="entry name" value="COA_TRANSF_2"/>
    <property type="match status" value="1"/>
</dbReference>
<dbReference type="KEGG" id="pfp:PFL1_03846"/>
<organism evidence="6 7">
    <name type="scientific">Pseudozyma flocculosa PF-1</name>
    <dbReference type="NCBI Taxonomy" id="1277687"/>
    <lineage>
        <taxon>Eukaryota</taxon>
        <taxon>Fungi</taxon>
        <taxon>Dikarya</taxon>
        <taxon>Basidiomycota</taxon>
        <taxon>Ustilaginomycotina</taxon>
        <taxon>Ustilaginomycetes</taxon>
        <taxon>Ustilaginales</taxon>
        <taxon>Ustilaginaceae</taxon>
        <taxon>Pseudozyma</taxon>
    </lineage>
</organism>
<dbReference type="NCBIfam" id="TIGR02428">
    <property type="entry name" value="pcaJ_scoB_fam"/>
    <property type="match status" value="1"/>
</dbReference>
<dbReference type="HOGENOM" id="CLU_019942_1_1_1"/>
<dbReference type="AlphaFoldDB" id="A0A061H6P8"/>
<evidence type="ECO:0000256" key="2">
    <source>
        <dbReference type="ARBA" id="ARBA00022679"/>
    </source>
</evidence>
<feature type="region of interest" description="Disordered" evidence="5">
    <location>
        <begin position="295"/>
        <end position="318"/>
    </location>
</feature>
<evidence type="ECO:0000256" key="4">
    <source>
        <dbReference type="PIRSR" id="PIRSR000858-1"/>
    </source>
</evidence>
<comment type="similarity">
    <text evidence="1 3">Belongs to the 3-oxoacid CoA-transferase family.</text>
</comment>
<keyword evidence="3" id="KW-0496">Mitochondrion</keyword>
<dbReference type="PANTHER" id="PTHR13707">
    <property type="entry name" value="KETOACID-COENZYME A TRANSFERASE"/>
    <property type="match status" value="1"/>
</dbReference>
<name>A0A061H6P8_9BASI</name>
<comment type="catalytic activity">
    <reaction evidence="3">
        <text>a 3-oxo acid + succinyl-CoA = a 3-oxoacyl-CoA + succinate</text>
        <dbReference type="Rhea" id="RHEA:24564"/>
        <dbReference type="ChEBI" id="CHEBI:30031"/>
        <dbReference type="ChEBI" id="CHEBI:35973"/>
        <dbReference type="ChEBI" id="CHEBI:57292"/>
        <dbReference type="ChEBI" id="CHEBI:90726"/>
        <dbReference type="EC" id="2.8.3.5"/>
    </reaction>
</comment>
<dbReference type="NCBIfam" id="TIGR02429">
    <property type="entry name" value="pcaI_scoA_fam"/>
    <property type="match status" value="1"/>
</dbReference>
<dbReference type="PIRSF" id="PIRSF000858">
    <property type="entry name" value="SCOT-t"/>
    <property type="match status" value="1"/>
</dbReference>
<dbReference type="InterPro" id="IPR037171">
    <property type="entry name" value="NagB/RpiA_transferase-like"/>
</dbReference>
<dbReference type="Pfam" id="PF01144">
    <property type="entry name" value="CoA_trans"/>
    <property type="match status" value="2"/>
</dbReference>
<dbReference type="UniPathway" id="UPA00929">
    <property type="reaction ID" value="UER00894"/>
</dbReference>
<dbReference type="GO" id="GO:0046952">
    <property type="term" value="P:ketone body catabolic process"/>
    <property type="evidence" value="ECO:0007669"/>
    <property type="project" value="InterPro"/>
</dbReference>
<dbReference type="Proteomes" id="UP000053664">
    <property type="component" value="Unassembled WGS sequence"/>
</dbReference>
<dbReference type="InterPro" id="IPR004164">
    <property type="entry name" value="CoA_transf_AS"/>
</dbReference>
<dbReference type="FunFam" id="3.40.1080.10:FF:000001">
    <property type="entry name" value="Succinyl-coa:3-ketoacid-coenzyme a transferase subunit b"/>
    <property type="match status" value="1"/>
</dbReference>
<evidence type="ECO:0000313" key="7">
    <source>
        <dbReference type="Proteomes" id="UP000053664"/>
    </source>
</evidence>
<dbReference type="Gene3D" id="3.40.1080.10">
    <property type="entry name" value="Glutaconate Coenzyme A-transferase"/>
    <property type="match status" value="2"/>
</dbReference>
<dbReference type="EC" id="2.8.3.5" evidence="3"/>
<dbReference type="InterPro" id="IPR012792">
    <property type="entry name" value="3-oxoacid_CoA-transf_A"/>
</dbReference>
<dbReference type="InterPro" id="IPR014388">
    <property type="entry name" value="3-oxoacid_CoA-transferase"/>
</dbReference>
<dbReference type="eggNOG" id="KOG3822">
    <property type="taxonomic scope" value="Eukaryota"/>
</dbReference>
<gene>
    <name evidence="6" type="ORF">PFL1_03846</name>
</gene>
<reference evidence="6 7" key="1">
    <citation type="journal article" date="2013" name="Plant Cell">
        <title>The transition from a phytopathogenic smut ancestor to an anamorphic biocontrol agent deciphered by comparative whole-genome analysis.</title>
        <authorList>
            <person name="Lefebvre F."/>
            <person name="Joly D.L."/>
            <person name="Labbe C."/>
            <person name="Teichmann B."/>
            <person name="Linning R."/>
            <person name="Belzile F."/>
            <person name="Bakkeren G."/>
            <person name="Belanger R.R."/>
        </authorList>
    </citation>
    <scope>NUCLEOTIDE SEQUENCE [LARGE SCALE GENOMIC DNA]</scope>
    <source>
        <strain evidence="6 7">PF-1</strain>
    </source>
</reference>
<sequence>MFAALRNTTAASSSSSRSAFAASTLPVRRTFASTARAAAQKGKVYDTADEAVKDIPSGSTVLSAGFGLCGTPETLIQAIERQPQIKNLTVVSNNAGTGEKGLGKLLKSRQISKMISSFIGANKYFENQYLTGQVSLQLTPQGTLAEKCRAGAYGIPAFYTPTGYGTSVQTGELVVKYQERAEGSKEPLKPAEMAKPKEVREFNGRKYILEESIFADYAIIHAWKVDEAGNAVFRYAANNFSAAFGKNAKTTIVEAEEIVPVGALEPNEIQLQSIYVDRIVRATAEKEIELRTVSDAPKKTSSAAASGTEADAAAKQAAKERRERIVTRAAKELQDGDYVNLGIGMPSMVPNFLPKGVNVVLHSENGILGMGPYPKSAEIDADIVNAGKETVTLLPGASTFDSVDSFGMIRGGHIDVTMLGALQIGSNGDLANYMIPGKVVKGMGGAMDLVSSPDHTKVVVLTDHVDKNGRPKIVDECKLPLTGSRCVTTIITDLCVFTVNRKQGGLTLIELMPGVTVDEVKEKTGAPFKVELRA</sequence>
<comment type="pathway">
    <text evidence="3">Ketone metabolism; succinyl-CoA degradation; acetoacetyl-CoA from succinyl-CoA: step 1/1.</text>
</comment>
<dbReference type="GeneID" id="19317953"/>
<dbReference type="InterPro" id="IPR004165">
    <property type="entry name" value="CoA_trans_fam_I"/>
</dbReference>
<feature type="active site" description="5-glutamyl coenzyme A thioester intermediate" evidence="4">
    <location>
        <position position="364"/>
    </location>
</feature>
<proteinExistence type="inferred from homology"/>
<dbReference type="RefSeq" id="XP_007879560.1">
    <property type="nucleotide sequence ID" value="XM_007881369.1"/>
</dbReference>
<keyword evidence="2 3" id="KW-0808">Transferase</keyword>
<feature type="compositionally biased region" description="Low complexity" evidence="5">
    <location>
        <begin position="299"/>
        <end position="316"/>
    </location>
</feature>
<evidence type="ECO:0000256" key="3">
    <source>
        <dbReference type="PIRNR" id="PIRNR000858"/>
    </source>
</evidence>
<dbReference type="InterPro" id="IPR012791">
    <property type="entry name" value="3-oxoacid_CoA-transf_B"/>
</dbReference>
<dbReference type="SUPFAM" id="SSF100950">
    <property type="entry name" value="NagB/RpiA/CoA transferase-like"/>
    <property type="match status" value="2"/>
</dbReference>
<dbReference type="GO" id="GO:0008260">
    <property type="term" value="F:succinyl-CoA:3-oxo-acid CoA-transferase activity"/>
    <property type="evidence" value="ECO:0007669"/>
    <property type="project" value="UniProtKB-EC"/>
</dbReference>
<evidence type="ECO:0000313" key="6">
    <source>
        <dbReference type="EMBL" id="EPQ28542.1"/>
    </source>
</evidence>
<comment type="function">
    <text evidence="3">Key enzyme for ketone body catabolism. Transfers the CoA moiety from succinate to acetoacetate. Formation of the enzyme-CoA intermediate proceeds via an unstable anhydride species formed between the carboxylate groups of the enzyme and substrate.</text>
</comment>
<dbReference type="SMART" id="SM00882">
    <property type="entry name" value="CoA_trans"/>
    <property type="match status" value="2"/>
</dbReference>
<dbReference type="EMBL" id="KE361634">
    <property type="protein sequence ID" value="EPQ28542.1"/>
    <property type="molecule type" value="Genomic_DNA"/>
</dbReference>
<dbReference type="PANTHER" id="PTHR13707:SF60">
    <property type="entry name" value="ACETATE COA-TRANSFERASE SUBUNIT ALPHA"/>
    <property type="match status" value="1"/>
</dbReference>